<dbReference type="Pfam" id="PF23345">
    <property type="entry name" value="NUP160_helical"/>
    <property type="match status" value="1"/>
</dbReference>
<reference evidence="9 10" key="1">
    <citation type="journal article" date="2011" name="Genome Res.">
        <title>Phylogeny-wide analysis of social amoeba genomes highlights ancient origins for complex intercellular communication.</title>
        <authorList>
            <person name="Heidel A.J."/>
            <person name="Lawal H.M."/>
            <person name="Felder M."/>
            <person name="Schilde C."/>
            <person name="Helps N.R."/>
            <person name="Tunggal B."/>
            <person name="Rivero F."/>
            <person name="John U."/>
            <person name="Schleicher M."/>
            <person name="Eichinger L."/>
            <person name="Platzer M."/>
            <person name="Noegel A.A."/>
            <person name="Schaap P."/>
            <person name="Gloeckner G."/>
        </authorList>
    </citation>
    <scope>NUCLEOTIDE SEQUENCE [LARGE SCALE GENOMIC DNA]</scope>
    <source>
        <strain evidence="10">ATCC 26659 / Pp 5 / PN500</strain>
    </source>
</reference>
<dbReference type="InterPro" id="IPR036127">
    <property type="entry name" value="CcmE-like_sf"/>
</dbReference>
<evidence type="ECO:0000256" key="1">
    <source>
        <dbReference type="ARBA" id="ARBA00004123"/>
    </source>
</evidence>
<dbReference type="InterPro" id="IPR012340">
    <property type="entry name" value="NA-bd_OB-fold"/>
</dbReference>
<evidence type="ECO:0000259" key="6">
    <source>
        <dbReference type="Pfam" id="PF11715"/>
    </source>
</evidence>
<dbReference type="Proteomes" id="UP000001396">
    <property type="component" value="Unassembled WGS sequence"/>
</dbReference>
<evidence type="ECO:0000259" key="8">
    <source>
        <dbReference type="Pfam" id="PF23354"/>
    </source>
</evidence>
<organism evidence="9 10">
    <name type="scientific">Heterostelium pallidum (strain ATCC 26659 / Pp 5 / PN500)</name>
    <name type="common">Cellular slime mold</name>
    <name type="synonym">Polysphondylium pallidum</name>
    <dbReference type="NCBI Taxonomy" id="670386"/>
    <lineage>
        <taxon>Eukaryota</taxon>
        <taxon>Amoebozoa</taxon>
        <taxon>Evosea</taxon>
        <taxon>Eumycetozoa</taxon>
        <taxon>Dictyostelia</taxon>
        <taxon>Acytosteliales</taxon>
        <taxon>Acytosteliaceae</taxon>
        <taxon>Heterostelium</taxon>
    </lineage>
</organism>
<dbReference type="GO" id="GO:0005643">
    <property type="term" value="C:nuclear pore"/>
    <property type="evidence" value="ECO:0007669"/>
    <property type="project" value="TreeGrafter"/>
</dbReference>
<keyword evidence="4" id="KW-0472">Membrane</keyword>
<keyword evidence="3" id="KW-0813">Transport</keyword>
<dbReference type="Pfam" id="PF11715">
    <property type="entry name" value="Beta-prop_Nup120_160"/>
    <property type="match status" value="1"/>
</dbReference>
<dbReference type="Pfam" id="PF03100">
    <property type="entry name" value="CcmE"/>
    <property type="match status" value="1"/>
</dbReference>
<dbReference type="Pfam" id="PF23354">
    <property type="entry name" value="TPR_NUP160_120_M"/>
    <property type="match status" value="1"/>
</dbReference>
<dbReference type="FunCoup" id="D3B117">
    <property type="interactions" value="214"/>
</dbReference>
<keyword evidence="10" id="KW-1185">Reference proteome</keyword>
<gene>
    <name evidence="9" type="ORF">PPL_01985</name>
</gene>
<proteinExistence type="predicted"/>
<feature type="domain" description="NUP160 helical" evidence="7">
    <location>
        <begin position="510"/>
        <end position="727"/>
    </location>
</feature>
<evidence type="ECO:0000256" key="4">
    <source>
        <dbReference type="ARBA" id="ARBA00023136"/>
    </source>
</evidence>
<evidence type="ECO:0000313" key="9">
    <source>
        <dbReference type="EMBL" id="EFA84991.1"/>
    </source>
</evidence>
<dbReference type="InParanoid" id="D3B117"/>
<sequence>MNVENGHGNGNGNGNVVMKDEVEENNEHMKQTYHGSSQHTLAEIDLRSFSDSFNVWKEFVISSSSSPSTVYTTHHNYQLPCRSGGYSYENQSHPSTKNRFILWRIHNNQLEIIEKHMNFNLDDNCIRINFLTNLVGDATIMEYNQRFLVIIVITAAKTLYRFLLPHPSIIEQNDEVADIAVVNNNNNNNSSTNGDSSSSRPLVLILQRDLTLRIWSPTDRTLLQSFSIHSETWDQITMNQIQGIKRFKLYEHPNQPKHFTLVLYFELEQESNFQFFSLVLEDESNITLQLQRTSFIKSKGLIDFSLYNNYLYSLWSTKEDNQPILRYININNIEVDNLNMEYSLFNDGLMLPKIVKEKAPTAESIEQHYLERVFNRGQFTNKSIQSALSIYKPGYQANQQQPLESQVANIIRDRISNHSTAKKLQIDLLTFNEWNEFYSICIAQIALDLQAAGLYIDPNTDLIFIIKRNKLSIMKPLSDKEIIYSYNPLDHFRLNIAPVINSTMNTYNHISNDLIHLYKCFNLIDRSVGNDYSSLEHDLLRMKVNTALLTEVHNLVSTTVVGGDSDDISVDSSSNGQLASSMSAAGLFTVNFIKLFKYIVDPVKVVESLLELIESDLPLNGETDPSTHSFAIPPQQHQWGGDLFIDILSGCFTGSVKLRYRTVRSLAMLVSFISRLRCQVGITSATLKEFDNRIIPRCYRLLNIYHILNWFTNQIYYPSQSNNSTTNTSSSSTSTNNEVVEMGKMYLNESTTHILKTSMIYTMLTNYSSQLTSIYNHTFIDNLDIQTDILLNVLSRIYPVANYLTEQSQYKQLSVLLTTINENDFYNNIKGYYYLMGLCFAHFSKYKEAYEIFIKASETFVSTPGLIDDDLLRVVMIPDDELVAPIFYEKSLMPSANVRQATDRLIAKFFLKCSKIFELRNQLEYVIQLSLLSIKFYTDSIDQNQEIQSKISSIYSNIFKYSLKIQQYELAYIASVKNPDSGGSMDCLHRLLIHLCENNQIAQLVSLPLVGTYQQAEEMLLAKAKSQDLSLKPDYYSILYTLKMSRSNYRGAAMIIYEKAQRILMESHPSIRKGSFDVESLYKLKLDYLSLAINALALVPECQNRWLPIDISSFQEGKKSKRKMNTSTLTSAVITSPNRQFNQNVLDLTLADQQQQQQQQQHSMLDWQTENDSHVQIVWKSDLEGEYIYYQSCYLLRRFDSDVSDHLSPKQLLAELLKYGLIEQAFSLAIVNNMDLGNVFQSFALKCIEFQLDPSVNPFANYGALESSSIQFYNDNVLIAWKLLEKYLEKYDTNEDNECLSPSEVNNLFVANRNTPTVCKMFGVIVKDSVKPMTATGGGAGSEFRVTSDANQFYLDVEYHQRMPHFHKEGYPVVVVGEMSADGSKFLAEKVLCKRGQSRYHELVVDTILSYNSNCSERVDIPNWLKQWFKNGREEILFKLYFQYGRIEESIHILLDMLIAADKSIESYQQQKQQSTSKKININLPYNTISQFLMELEKLLSNGSLEDQAKPKLSNYIQSIKSSLNNYLNKLNKVN</sequence>
<evidence type="ECO:0000259" key="7">
    <source>
        <dbReference type="Pfam" id="PF23345"/>
    </source>
</evidence>
<dbReference type="InterPro" id="IPR021717">
    <property type="entry name" value="Nucleoporin_Nup160"/>
</dbReference>
<dbReference type="GO" id="GO:0020037">
    <property type="term" value="F:heme binding"/>
    <property type="evidence" value="ECO:0007669"/>
    <property type="project" value="InterPro"/>
</dbReference>
<dbReference type="InterPro" id="IPR004329">
    <property type="entry name" value="CcmE"/>
</dbReference>
<dbReference type="PANTHER" id="PTHR21286:SF0">
    <property type="entry name" value="NUCLEAR PORE COMPLEX PROTEIN NUP160"/>
    <property type="match status" value="1"/>
</dbReference>
<evidence type="ECO:0000256" key="2">
    <source>
        <dbReference type="ARBA" id="ARBA00004370"/>
    </source>
</evidence>
<feature type="domain" description="NUP160 middle TPR" evidence="8">
    <location>
        <begin position="801"/>
        <end position="1068"/>
    </location>
</feature>
<dbReference type="SUPFAM" id="SSF82093">
    <property type="entry name" value="Heme chaperone CcmE"/>
    <property type="match status" value="1"/>
</dbReference>
<dbReference type="GO" id="GO:0017056">
    <property type="term" value="F:structural constituent of nuclear pore"/>
    <property type="evidence" value="ECO:0007669"/>
    <property type="project" value="TreeGrafter"/>
</dbReference>
<dbReference type="RefSeq" id="XP_020437101.1">
    <property type="nucleotide sequence ID" value="XM_020572984.1"/>
</dbReference>
<dbReference type="GO" id="GO:0017003">
    <property type="term" value="P:protein-heme linkage"/>
    <property type="evidence" value="ECO:0007669"/>
    <property type="project" value="InterPro"/>
</dbReference>
<evidence type="ECO:0000313" key="10">
    <source>
        <dbReference type="Proteomes" id="UP000001396"/>
    </source>
</evidence>
<accession>D3B117</accession>
<dbReference type="InterPro" id="IPR056535">
    <property type="entry name" value="TPR_NUP160_M"/>
</dbReference>
<keyword evidence="5" id="KW-0539">Nucleus</keyword>
<comment type="caution">
    <text evidence="9">The sequence shown here is derived from an EMBL/GenBank/DDBJ whole genome shotgun (WGS) entry which is preliminary data.</text>
</comment>
<dbReference type="GO" id="GO:0017004">
    <property type="term" value="P:cytochrome complex assembly"/>
    <property type="evidence" value="ECO:0007669"/>
    <property type="project" value="InterPro"/>
</dbReference>
<dbReference type="EMBL" id="ADBJ01000008">
    <property type="protein sequence ID" value="EFA84991.1"/>
    <property type="molecule type" value="Genomic_DNA"/>
</dbReference>
<dbReference type="Gene3D" id="2.40.50.140">
    <property type="entry name" value="Nucleic acid-binding proteins"/>
    <property type="match status" value="1"/>
</dbReference>
<dbReference type="InterPro" id="IPR059141">
    <property type="entry name" value="Beta-prop_Nup120_160"/>
</dbReference>
<comment type="subcellular location">
    <subcellularLocation>
        <location evidence="2">Membrane</location>
    </subcellularLocation>
    <subcellularLocation>
        <location evidence="1">Nucleus</location>
    </subcellularLocation>
</comment>
<dbReference type="InterPro" id="IPR056547">
    <property type="entry name" value="NUP160_helical"/>
</dbReference>
<dbReference type="GeneID" id="31357511"/>
<protein>
    <submittedName>
        <fullName evidence="9">Putative nucleoporin 160</fullName>
    </submittedName>
</protein>
<evidence type="ECO:0000256" key="5">
    <source>
        <dbReference type="ARBA" id="ARBA00023242"/>
    </source>
</evidence>
<dbReference type="GO" id="GO:0005886">
    <property type="term" value="C:plasma membrane"/>
    <property type="evidence" value="ECO:0007669"/>
    <property type="project" value="InterPro"/>
</dbReference>
<dbReference type="STRING" id="670386.D3B117"/>
<feature type="domain" description="Nucleoporin Nup120/160 beta-propeller" evidence="6">
    <location>
        <begin position="191"/>
        <end position="480"/>
    </location>
</feature>
<dbReference type="PANTHER" id="PTHR21286">
    <property type="entry name" value="NUCLEAR PORE COMPLEX PROTEIN NUP160"/>
    <property type="match status" value="1"/>
</dbReference>
<evidence type="ECO:0000256" key="3">
    <source>
        <dbReference type="ARBA" id="ARBA00022448"/>
    </source>
</evidence>
<name>D3B117_HETP5</name>
<dbReference type="OMA" id="ESHFQFY"/>